<name>A0ABU7XK37_9HYPH</name>
<gene>
    <name evidence="8" type="ORF">V3H18_14550</name>
</gene>
<keyword evidence="3 6" id="KW-0812">Transmembrane</keyword>
<keyword evidence="2" id="KW-1003">Cell membrane</keyword>
<feature type="transmembrane region" description="Helical" evidence="6">
    <location>
        <begin position="23"/>
        <end position="47"/>
    </location>
</feature>
<evidence type="ECO:0000313" key="9">
    <source>
        <dbReference type="Proteomes" id="UP001350748"/>
    </source>
</evidence>
<evidence type="ECO:0000256" key="5">
    <source>
        <dbReference type="ARBA" id="ARBA00023136"/>
    </source>
</evidence>
<organism evidence="8 9">
    <name type="scientific">Methylocystis borbori</name>
    <dbReference type="NCBI Taxonomy" id="3118750"/>
    <lineage>
        <taxon>Bacteria</taxon>
        <taxon>Pseudomonadati</taxon>
        <taxon>Pseudomonadota</taxon>
        <taxon>Alphaproteobacteria</taxon>
        <taxon>Hyphomicrobiales</taxon>
        <taxon>Methylocystaceae</taxon>
        <taxon>Methylocystis</taxon>
    </lineage>
</organism>
<evidence type="ECO:0000259" key="7">
    <source>
        <dbReference type="Pfam" id="PF02656"/>
    </source>
</evidence>
<sequence length="127" mass="13453">MIPDYANAAANERTFLAWVRTGVAIIALGIVVERFNLFLLTIIDVVADPQMSARLLRFTSGAGRYGGAELVGVGVALILVATVRFIHTARLLSEDVPHPMSATRGSLILLGILVVGVAAFSAYLTVS</sequence>
<evidence type="ECO:0000256" key="1">
    <source>
        <dbReference type="ARBA" id="ARBA00004651"/>
    </source>
</evidence>
<evidence type="ECO:0000256" key="2">
    <source>
        <dbReference type="ARBA" id="ARBA00022475"/>
    </source>
</evidence>
<dbReference type="PANTHER" id="PTHR34187">
    <property type="entry name" value="FGR18P"/>
    <property type="match status" value="1"/>
</dbReference>
<dbReference type="InterPro" id="IPR052053">
    <property type="entry name" value="IM_YidH-like"/>
</dbReference>
<protein>
    <submittedName>
        <fullName evidence="8">DUF202 domain-containing protein</fullName>
    </submittedName>
</protein>
<dbReference type="PANTHER" id="PTHR34187:SF2">
    <property type="entry name" value="DUF202 DOMAIN-CONTAINING PROTEIN"/>
    <property type="match status" value="1"/>
</dbReference>
<keyword evidence="4 6" id="KW-1133">Transmembrane helix</keyword>
<accession>A0ABU7XK37</accession>
<evidence type="ECO:0000256" key="3">
    <source>
        <dbReference type="ARBA" id="ARBA00022692"/>
    </source>
</evidence>
<comment type="caution">
    <text evidence="8">The sequence shown here is derived from an EMBL/GenBank/DDBJ whole genome shotgun (WGS) entry which is preliminary data.</text>
</comment>
<dbReference type="Pfam" id="PF02656">
    <property type="entry name" value="DUF202"/>
    <property type="match status" value="1"/>
</dbReference>
<reference evidence="8 9" key="1">
    <citation type="submission" date="2024-02" db="EMBL/GenBank/DDBJ databases">
        <authorList>
            <person name="Grouzdev D."/>
        </authorList>
    </citation>
    <scope>NUCLEOTIDE SEQUENCE [LARGE SCALE GENOMIC DNA]</scope>
    <source>
        <strain evidence="8 9">9N</strain>
    </source>
</reference>
<dbReference type="Proteomes" id="UP001350748">
    <property type="component" value="Unassembled WGS sequence"/>
</dbReference>
<feature type="domain" description="DUF202" evidence="7">
    <location>
        <begin position="9"/>
        <end position="90"/>
    </location>
</feature>
<feature type="transmembrane region" description="Helical" evidence="6">
    <location>
        <begin position="107"/>
        <end position="126"/>
    </location>
</feature>
<comment type="subcellular location">
    <subcellularLocation>
        <location evidence="1">Cell membrane</location>
        <topology evidence="1">Multi-pass membrane protein</topology>
    </subcellularLocation>
</comment>
<dbReference type="InterPro" id="IPR003807">
    <property type="entry name" value="DUF202"/>
</dbReference>
<evidence type="ECO:0000313" key="8">
    <source>
        <dbReference type="EMBL" id="MEF3367754.1"/>
    </source>
</evidence>
<evidence type="ECO:0000256" key="6">
    <source>
        <dbReference type="SAM" id="Phobius"/>
    </source>
</evidence>
<keyword evidence="9" id="KW-1185">Reference proteome</keyword>
<evidence type="ECO:0000256" key="4">
    <source>
        <dbReference type="ARBA" id="ARBA00022989"/>
    </source>
</evidence>
<dbReference type="RefSeq" id="WP_332082793.1">
    <property type="nucleotide sequence ID" value="NZ_JAZHYN010000056.1"/>
</dbReference>
<feature type="transmembrane region" description="Helical" evidence="6">
    <location>
        <begin position="68"/>
        <end position="87"/>
    </location>
</feature>
<dbReference type="EMBL" id="JAZHYN010000056">
    <property type="protein sequence ID" value="MEF3367754.1"/>
    <property type="molecule type" value="Genomic_DNA"/>
</dbReference>
<keyword evidence="5 6" id="KW-0472">Membrane</keyword>
<proteinExistence type="predicted"/>